<evidence type="ECO:0000313" key="2">
    <source>
        <dbReference type="EMBL" id="AWU95472.1"/>
    </source>
</evidence>
<feature type="compositionally biased region" description="Basic and acidic residues" evidence="1">
    <location>
        <begin position="1"/>
        <end position="12"/>
    </location>
</feature>
<dbReference type="RefSeq" id="WP_111068239.1">
    <property type="nucleotide sequence ID" value="NZ_CP029830.1"/>
</dbReference>
<gene>
    <name evidence="2" type="ORF">DM194_14185</name>
</gene>
<reference evidence="2 3" key="1">
    <citation type="submission" date="2018-06" db="EMBL/GenBank/DDBJ databases">
        <title>Complete genome sequencing of Azospirillum sp. M2T2B2.</title>
        <authorList>
            <person name="Heo J."/>
            <person name="Kim S.-J."/>
            <person name="Kwon S.-W."/>
            <person name="Anandham R."/>
        </authorList>
    </citation>
    <scope>NUCLEOTIDE SEQUENCE [LARGE SCALE GENOMIC DNA]</scope>
    <source>
        <strain evidence="2 3">M2T2B2</strain>
        <plasmid evidence="2 3">unnamed1</plasmid>
    </source>
</reference>
<feature type="region of interest" description="Disordered" evidence="1">
    <location>
        <begin position="165"/>
        <end position="190"/>
    </location>
</feature>
<keyword evidence="3" id="KW-1185">Reference proteome</keyword>
<evidence type="ECO:0000256" key="1">
    <source>
        <dbReference type="SAM" id="MobiDB-lite"/>
    </source>
</evidence>
<dbReference type="OrthoDB" id="7306398at2"/>
<organism evidence="2 3">
    <name type="scientific">Azospirillum ramasamyi</name>
    <dbReference type="NCBI Taxonomy" id="682998"/>
    <lineage>
        <taxon>Bacteria</taxon>
        <taxon>Pseudomonadati</taxon>
        <taxon>Pseudomonadota</taxon>
        <taxon>Alphaproteobacteria</taxon>
        <taxon>Rhodospirillales</taxon>
        <taxon>Azospirillaceae</taxon>
        <taxon>Azospirillum</taxon>
    </lineage>
</organism>
<proteinExistence type="predicted"/>
<feature type="region of interest" description="Disordered" evidence="1">
    <location>
        <begin position="1"/>
        <end position="22"/>
    </location>
</feature>
<feature type="region of interest" description="Disordered" evidence="1">
    <location>
        <begin position="53"/>
        <end position="102"/>
    </location>
</feature>
<feature type="compositionally biased region" description="Basic and acidic residues" evidence="1">
    <location>
        <begin position="83"/>
        <end position="96"/>
    </location>
</feature>
<feature type="compositionally biased region" description="Polar residues" evidence="1">
    <location>
        <begin position="180"/>
        <end position="190"/>
    </location>
</feature>
<protein>
    <submittedName>
        <fullName evidence="2">Uncharacterized protein</fullName>
    </submittedName>
</protein>
<dbReference type="KEGG" id="azm:DM194_14185"/>
<geneLocation type="plasmid" evidence="2 3">
    <name>unnamed1</name>
</geneLocation>
<dbReference type="EMBL" id="CP029830">
    <property type="protein sequence ID" value="AWU95472.1"/>
    <property type="molecule type" value="Genomic_DNA"/>
</dbReference>
<sequence length="190" mass="20677">MVKPREKGKIPHTEWPTIRSRHAAGQSLASIARDYGCTGPAIRYIVNRPADADGMVGTAPPPQGGDLSDNNQRPAAEATPTDQKARVPTRKDDARPDAAGSVSEAATAVHGFDAELRWRVSSEIASFLAVFDSFLTDSSPETYDQLLGATDRLMRVAARTRIELERARTSEHSRLRRGRSSGQPKRVVST</sequence>
<name>A0A2U9S7V0_9PROT</name>
<keyword evidence="2" id="KW-0614">Plasmid</keyword>
<accession>A0A2U9S7V0</accession>
<dbReference type="Proteomes" id="UP000249605">
    <property type="component" value="Plasmid unnamed1"/>
</dbReference>
<evidence type="ECO:0000313" key="3">
    <source>
        <dbReference type="Proteomes" id="UP000249605"/>
    </source>
</evidence>
<dbReference type="AlphaFoldDB" id="A0A2U9S7V0"/>